<dbReference type="Pfam" id="PF04864">
    <property type="entry name" value="Alliinase_C"/>
    <property type="match status" value="1"/>
</dbReference>
<evidence type="ECO:0000256" key="2">
    <source>
        <dbReference type="ARBA" id="ARBA00006312"/>
    </source>
</evidence>
<comment type="caution">
    <text evidence="7">The sequence shown here is derived from an EMBL/GenBank/DDBJ whole genome shotgun (WGS) entry which is preliminary data.</text>
</comment>
<keyword evidence="4" id="KW-0812">Transmembrane</keyword>
<dbReference type="InterPro" id="IPR006948">
    <property type="entry name" value="Alliinase_C"/>
</dbReference>
<dbReference type="PANTHER" id="PTHR43795">
    <property type="entry name" value="BIFUNCTIONAL ASPARTATE AMINOTRANSFERASE AND GLUTAMATE/ASPARTATE-PREPHENATE AMINOTRANSFERASE-RELATED"/>
    <property type="match status" value="1"/>
</dbReference>
<gene>
    <name evidence="7" type="ORF">NE237_014891</name>
</gene>
<dbReference type="SUPFAM" id="SSF53383">
    <property type="entry name" value="PLP-dependent transferases"/>
    <property type="match status" value="1"/>
</dbReference>
<dbReference type="InterPro" id="IPR037029">
    <property type="entry name" value="Alliinase_N_sf"/>
</dbReference>
<dbReference type="Proteomes" id="UP001141806">
    <property type="component" value="Unassembled WGS sequence"/>
</dbReference>
<dbReference type="InterPro" id="IPR015424">
    <property type="entry name" value="PyrdxlP-dep_Trfase"/>
</dbReference>
<dbReference type="Gene3D" id="3.90.1150.10">
    <property type="entry name" value="Aspartate Aminotransferase, domain 1"/>
    <property type="match status" value="1"/>
</dbReference>
<dbReference type="InterPro" id="IPR015422">
    <property type="entry name" value="PyrdxlP-dep_Trfase_small"/>
</dbReference>
<comment type="cofactor">
    <cofactor evidence="1">
        <name>pyridoxal 5'-phosphate</name>
        <dbReference type="ChEBI" id="CHEBI:597326"/>
    </cofactor>
</comment>
<comment type="similarity">
    <text evidence="2">Belongs to the alliinase family.</text>
</comment>
<dbReference type="InterPro" id="IPR050478">
    <property type="entry name" value="Ethylene_sulfur-biosynth"/>
</dbReference>
<dbReference type="AlphaFoldDB" id="A0A9Q0QQJ5"/>
<dbReference type="InterPro" id="IPR015421">
    <property type="entry name" value="PyrdxlP-dep_Trfase_major"/>
</dbReference>
<evidence type="ECO:0000313" key="7">
    <source>
        <dbReference type="EMBL" id="KAJ4968190.1"/>
    </source>
</evidence>
<dbReference type="Gene3D" id="2.10.25.30">
    <property type="entry name" value="EGF-like, alliinase"/>
    <property type="match status" value="1"/>
</dbReference>
<dbReference type="PANTHER" id="PTHR43795:SF20">
    <property type="entry name" value="TRYPTOPHAN AMINOTRANSFERASE-RELATED PROTEIN 3"/>
    <property type="match status" value="1"/>
</dbReference>
<dbReference type="Pfam" id="PF04863">
    <property type="entry name" value="EGF_alliinase"/>
    <property type="match status" value="1"/>
</dbReference>
<keyword evidence="8" id="KW-1185">Reference proteome</keyword>
<evidence type="ECO:0000256" key="4">
    <source>
        <dbReference type="SAM" id="Phobius"/>
    </source>
</evidence>
<reference evidence="7" key="1">
    <citation type="journal article" date="2023" name="Plant J.">
        <title>The genome of the king protea, Protea cynaroides.</title>
        <authorList>
            <person name="Chang J."/>
            <person name="Duong T.A."/>
            <person name="Schoeman C."/>
            <person name="Ma X."/>
            <person name="Roodt D."/>
            <person name="Barker N."/>
            <person name="Li Z."/>
            <person name="Van de Peer Y."/>
            <person name="Mizrachi E."/>
        </authorList>
    </citation>
    <scope>NUCLEOTIDE SEQUENCE</scope>
    <source>
        <tissue evidence="7">Young leaves</tissue>
    </source>
</reference>
<evidence type="ECO:0000259" key="5">
    <source>
        <dbReference type="Pfam" id="PF04863"/>
    </source>
</evidence>
<accession>A0A9Q0QQJ5</accession>
<dbReference type="OrthoDB" id="2020362at2759"/>
<evidence type="ECO:0008006" key="9">
    <source>
        <dbReference type="Google" id="ProtNLM"/>
    </source>
</evidence>
<dbReference type="InterPro" id="IPR006947">
    <property type="entry name" value="EGF_alliinase"/>
</dbReference>
<dbReference type="GO" id="GO:0016846">
    <property type="term" value="F:carbon-sulfur lyase activity"/>
    <property type="evidence" value="ECO:0007669"/>
    <property type="project" value="InterPro"/>
</dbReference>
<dbReference type="CDD" id="cd00609">
    <property type="entry name" value="AAT_like"/>
    <property type="match status" value="1"/>
</dbReference>
<evidence type="ECO:0000256" key="1">
    <source>
        <dbReference type="ARBA" id="ARBA00001933"/>
    </source>
</evidence>
<keyword evidence="4" id="KW-0472">Membrane</keyword>
<keyword evidence="3" id="KW-0663">Pyridoxal phosphate</keyword>
<feature type="transmembrane region" description="Helical" evidence="4">
    <location>
        <begin position="6"/>
        <end position="26"/>
    </location>
</feature>
<sequence>MMSSLTRAVCVVSLLINLCFFNFIFIRRQGALTWTRKSAEEAEEVASIDCSGHGTAFLDGALSNGGKPVCECSLCYGGPYCSEILPDCPANADGGDPLFLQPYWIQNAATSAVTVSGWHRMSYSFVKSSMLSDELVRQIQKLHETVGNAVTDGKFIVFGVGSTQLLHAALYALSDDDRLSKPVNVVALAPYYSMYQEHGTMFNTRNFEWQGDVSLWKNISNNSTSKSFIEIVTSPNNPDSKLRQPILEGPFARIMYDHAYYWPHYSAIPAPANGDLMIFTLSKITGHAGSRFGWAIIKDADVFQRMVTYLQYNTLGLSHETQVRALELLKVVLEDEGKTLFEFGYKTIANRWEKLNKIVSASKYFSLQKLSPQYCNYFQDIHHPSPGYAWLKCEMEENKECHKVLEAAGISGRQGSSFGVEDRYVRLTLLRSDDDFNLLLQRLVSLVSKELVDTN</sequence>
<name>A0A9Q0QQJ5_9MAGN</name>
<evidence type="ECO:0000256" key="3">
    <source>
        <dbReference type="ARBA" id="ARBA00022898"/>
    </source>
</evidence>
<feature type="domain" description="Alliinase C-terminal" evidence="6">
    <location>
        <begin position="90"/>
        <end position="446"/>
    </location>
</feature>
<proteinExistence type="inferred from homology"/>
<dbReference type="Gene3D" id="3.40.640.10">
    <property type="entry name" value="Type I PLP-dependent aspartate aminotransferase-like (Major domain)"/>
    <property type="match status" value="1"/>
</dbReference>
<organism evidence="7 8">
    <name type="scientific">Protea cynaroides</name>
    <dbReference type="NCBI Taxonomy" id="273540"/>
    <lineage>
        <taxon>Eukaryota</taxon>
        <taxon>Viridiplantae</taxon>
        <taxon>Streptophyta</taxon>
        <taxon>Embryophyta</taxon>
        <taxon>Tracheophyta</taxon>
        <taxon>Spermatophyta</taxon>
        <taxon>Magnoliopsida</taxon>
        <taxon>Proteales</taxon>
        <taxon>Proteaceae</taxon>
        <taxon>Protea</taxon>
    </lineage>
</organism>
<dbReference type="GO" id="GO:0008483">
    <property type="term" value="F:transaminase activity"/>
    <property type="evidence" value="ECO:0007669"/>
    <property type="project" value="TreeGrafter"/>
</dbReference>
<feature type="domain" description="Alliinase EGF-like" evidence="5">
    <location>
        <begin position="33"/>
        <end position="88"/>
    </location>
</feature>
<keyword evidence="4" id="KW-1133">Transmembrane helix</keyword>
<dbReference type="GO" id="GO:0006520">
    <property type="term" value="P:amino acid metabolic process"/>
    <property type="evidence" value="ECO:0007669"/>
    <property type="project" value="TreeGrafter"/>
</dbReference>
<protein>
    <recommendedName>
        <fullName evidence="9">Alliin lyase</fullName>
    </recommendedName>
</protein>
<evidence type="ECO:0000259" key="6">
    <source>
        <dbReference type="Pfam" id="PF04864"/>
    </source>
</evidence>
<evidence type="ECO:0000313" key="8">
    <source>
        <dbReference type="Proteomes" id="UP001141806"/>
    </source>
</evidence>
<dbReference type="EMBL" id="JAMYWD010000006">
    <property type="protein sequence ID" value="KAJ4968190.1"/>
    <property type="molecule type" value="Genomic_DNA"/>
</dbReference>